<accession>A0AAN9A7R4</accession>
<protein>
    <submittedName>
        <fullName evidence="1">Uncharacterized protein</fullName>
    </submittedName>
</protein>
<feature type="non-terminal residue" evidence="1">
    <location>
        <position position="77"/>
    </location>
</feature>
<sequence length="77" mass="8669">MILYCTESQACSIVIAARNTDVLVLLLAHFHKMPREKVLLTAGTTANRKYIPIHTIVKRLAFDNNKMESITAFHAIT</sequence>
<proteinExistence type="predicted"/>
<gene>
    <name evidence="1" type="ORF">SK128_002537</name>
</gene>
<dbReference type="Proteomes" id="UP001381693">
    <property type="component" value="Unassembled WGS sequence"/>
</dbReference>
<name>A0AAN9A7R4_HALRR</name>
<comment type="caution">
    <text evidence="1">The sequence shown here is derived from an EMBL/GenBank/DDBJ whole genome shotgun (WGS) entry which is preliminary data.</text>
</comment>
<reference evidence="1 2" key="1">
    <citation type="submission" date="2023-11" db="EMBL/GenBank/DDBJ databases">
        <title>Halocaridina rubra genome assembly.</title>
        <authorList>
            <person name="Smith C."/>
        </authorList>
    </citation>
    <scope>NUCLEOTIDE SEQUENCE [LARGE SCALE GENOMIC DNA]</scope>
    <source>
        <strain evidence="1">EP-1</strain>
        <tissue evidence="1">Whole</tissue>
    </source>
</reference>
<keyword evidence="2" id="KW-1185">Reference proteome</keyword>
<evidence type="ECO:0000313" key="2">
    <source>
        <dbReference type="Proteomes" id="UP001381693"/>
    </source>
</evidence>
<dbReference type="AlphaFoldDB" id="A0AAN9A7R4"/>
<evidence type="ECO:0000313" key="1">
    <source>
        <dbReference type="EMBL" id="KAK7075340.1"/>
    </source>
</evidence>
<organism evidence="1 2">
    <name type="scientific">Halocaridina rubra</name>
    <name type="common">Hawaiian red shrimp</name>
    <dbReference type="NCBI Taxonomy" id="373956"/>
    <lineage>
        <taxon>Eukaryota</taxon>
        <taxon>Metazoa</taxon>
        <taxon>Ecdysozoa</taxon>
        <taxon>Arthropoda</taxon>
        <taxon>Crustacea</taxon>
        <taxon>Multicrustacea</taxon>
        <taxon>Malacostraca</taxon>
        <taxon>Eumalacostraca</taxon>
        <taxon>Eucarida</taxon>
        <taxon>Decapoda</taxon>
        <taxon>Pleocyemata</taxon>
        <taxon>Caridea</taxon>
        <taxon>Atyoidea</taxon>
        <taxon>Atyidae</taxon>
        <taxon>Halocaridina</taxon>
    </lineage>
</organism>
<dbReference type="EMBL" id="JAXCGZ010011321">
    <property type="protein sequence ID" value="KAK7075340.1"/>
    <property type="molecule type" value="Genomic_DNA"/>
</dbReference>